<dbReference type="Pfam" id="PF00162">
    <property type="entry name" value="PGK"/>
    <property type="match status" value="1"/>
</dbReference>
<organism evidence="11">
    <name type="scientific">hydrothermal vent metagenome</name>
    <dbReference type="NCBI Taxonomy" id="652676"/>
    <lineage>
        <taxon>unclassified sequences</taxon>
        <taxon>metagenomes</taxon>
        <taxon>ecological metagenomes</taxon>
    </lineage>
</organism>
<keyword evidence="6" id="KW-0963">Cytoplasm</keyword>
<dbReference type="InterPro" id="IPR015911">
    <property type="entry name" value="Phosphoglycerate_kinase_CS"/>
</dbReference>
<sequence>MNKLSIDQIDLKGKRVFIRVDFNVPLENGEVSDDTRIRKAIPTIKYAVDQGARVIVASHLGRPKGEPKPEYSLKPVASVFSDLLGAPVSFADDCVGDIAKNAVEALSEGGVLLLENLRFHKQEKENDDDFARSLASLADIYVNDAFGTAHRAHASTEGITRFVDTCAAGFLMKSEIDYFNKSMTRPKRPLAAIIGGAKVSTKLRALDHLVDKCDIMLIGGGMTFTFLKYMGFEIGDNILEEDMVSEAGEIMAKAKSKGVRFYLPVDFVIADTIDDNAPIDHVTFQELPKGKIAPDIGPATIELFKLAIKNAKTIIWNGPQGVFEKKPFAGGTMAMVQALAQSDALTVVGGGDSIKAVNMAKAAGKIDFMSTGGGAFLELMEGKTLPGLAALDDVG</sequence>
<protein>
    <recommendedName>
        <fullName evidence="5">phosphoglycerate kinase</fullName>
        <ecNumber evidence="5">2.7.2.3</ecNumber>
    </recommendedName>
</protein>
<gene>
    <name evidence="11" type="ORF">MNBD_NITROSPINAE03-1849</name>
</gene>
<dbReference type="Gene3D" id="3.40.50.1260">
    <property type="entry name" value="Phosphoglycerate kinase, N-terminal domain"/>
    <property type="match status" value="2"/>
</dbReference>
<comment type="similarity">
    <text evidence="3">Belongs to the phosphoglycerate kinase family.</text>
</comment>
<evidence type="ECO:0000256" key="9">
    <source>
        <dbReference type="ARBA" id="ARBA00022777"/>
    </source>
</evidence>
<comment type="subcellular location">
    <subcellularLocation>
        <location evidence="2">Cytoplasm</location>
    </subcellularLocation>
</comment>
<dbReference type="GO" id="GO:0006096">
    <property type="term" value="P:glycolytic process"/>
    <property type="evidence" value="ECO:0007669"/>
    <property type="project" value="InterPro"/>
</dbReference>
<evidence type="ECO:0000256" key="7">
    <source>
        <dbReference type="ARBA" id="ARBA00022679"/>
    </source>
</evidence>
<accession>A0A3B1CE83</accession>
<dbReference type="GO" id="GO:0005524">
    <property type="term" value="F:ATP binding"/>
    <property type="evidence" value="ECO:0007669"/>
    <property type="project" value="UniProtKB-KW"/>
</dbReference>
<dbReference type="FunFam" id="3.40.50.1260:FF:000001">
    <property type="entry name" value="Phosphoglycerate kinase"/>
    <property type="match status" value="1"/>
</dbReference>
<dbReference type="EMBL" id="UOGB01000003">
    <property type="protein sequence ID" value="VAX15107.1"/>
    <property type="molecule type" value="Genomic_DNA"/>
</dbReference>
<dbReference type="PIRSF" id="PIRSF000724">
    <property type="entry name" value="Pgk"/>
    <property type="match status" value="1"/>
</dbReference>
<dbReference type="EC" id="2.7.2.3" evidence="5"/>
<keyword evidence="7 11" id="KW-0808">Transferase</keyword>
<comment type="subunit">
    <text evidence="4">Monomer.</text>
</comment>
<dbReference type="GO" id="GO:0005829">
    <property type="term" value="C:cytosol"/>
    <property type="evidence" value="ECO:0007669"/>
    <property type="project" value="TreeGrafter"/>
</dbReference>
<dbReference type="InterPro" id="IPR001576">
    <property type="entry name" value="Phosphoglycerate_kinase"/>
</dbReference>
<dbReference type="PANTHER" id="PTHR11406">
    <property type="entry name" value="PHOSPHOGLYCERATE KINASE"/>
    <property type="match status" value="1"/>
</dbReference>
<reference evidence="11" key="1">
    <citation type="submission" date="2018-06" db="EMBL/GenBank/DDBJ databases">
        <authorList>
            <person name="Zhirakovskaya E."/>
        </authorList>
    </citation>
    <scope>NUCLEOTIDE SEQUENCE</scope>
</reference>
<dbReference type="InterPro" id="IPR015824">
    <property type="entry name" value="Phosphoglycerate_kinase_N"/>
</dbReference>
<dbReference type="CDD" id="cd00318">
    <property type="entry name" value="Phosphoglycerate_kinase"/>
    <property type="match status" value="1"/>
</dbReference>
<dbReference type="HAMAP" id="MF_00145">
    <property type="entry name" value="Phosphoglyc_kinase"/>
    <property type="match status" value="1"/>
</dbReference>
<proteinExistence type="inferred from homology"/>
<dbReference type="InterPro" id="IPR036043">
    <property type="entry name" value="Phosphoglycerate_kinase_sf"/>
</dbReference>
<evidence type="ECO:0000256" key="2">
    <source>
        <dbReference type="ARBA" id="ARBA00004496"/>
    </source>
</evidence>
<name>A0A3B1CE83_9ZZZZ</name>
<keyword evidence="8" id="KW-0547">Nucleotide-binding</keyword>
<dbReference type="PROSITE" id="PS00111">
    <property type="entry name" value="PGLYCERATE_KINASE"/>
    <property type="match status" value="1"/>
</dbReference>
<comment type="catalytic activity">
    <reaction evidence="1">
        <text>(2R)-3-phosphoglycerate + ATP = (2R)-3-phospho-glyceroyl phosphate + ADP</text>
        <dbReference type="Rhea" id="RHEA:14801"/>
        <dbReference type="ChEBI" id="CHEBI:30616"/>
        <dbReference type="ChEBI" id="CHEBI:57604"/>
        <dbReference type="ChEBI" id="CHEBI:58272"/>
        <dbReference type="ChEBI" id="CHEBI:456216"/>
        <dbReference type="EC" id="2.7.2.3"/>
    </reaction>
</comment>
<evidence type="ECO:0000313" key="11">
    <source>
        <dbReference type="EMBL" id="VAX15107.1"/>
    </source>
</evidence>
<evidence type="ECO:0000256" key="4">
    <source>
        <dbReference type="ARBA" id="ARBA00011245"/>
    </source>
</evidence>
<dbReference type="GO" id="GO:0043531">
    <property type="term" value="F:ADP binding"/>
    <property type="evidence" value="ECO:0007669"/>
    <property type="project" value="TreeGrafter"/>
</dbReference>
<dbReference type="AlphaFoldDB" id="A0A3B1CE83"/>
<keyword evidence="9 11" id="KW-0418">Kinase</keyword>
<dbReference type="GO" id="GO:0006094">
    <property type="term" value="P:gluconeogenesis"/>
    <property type="evidence" value="ECO:0007669"/>
    <property type="project" value="TreeGrafter"/>
</dbReference>
<keyword evidence="10" id="KW-0067">ATP-binding</keyword>
<dbReference type="FunFam" id="3.40.50.1260:FF:000002">
    <property type="entry name" value="Phosphoglycerate kinase"/>
    <property type="match status" value="1"/>
</dbReference>
<dbReference type="SUPFAM" id="SSF53748">
    <property type="entry name" value="Phosphoglycerate kinase"/>
    <property type="match status" value="1"/>
</dbReference>
<evidence type="ECO:0000256" key="5">
    <source>
        <dbReference type="ARBA" id="ARBA00013061"/>
    </source>
</evidence>
<dbReference type="PANTHER" id="PTHR11406:SF23">
    <property type="entry name" value="PHOSPHOGLYCERATE KINASE 1, CHLOROPLASTIC-RELATED"/>
    <property type="match status" value="1"/>
</dbReference>
<evidence type="ECO:0000256" key="10">
    <source>
        <dbReference type="ARBA" id="ARBA00022840"/>
    </source>
</evidence>
<dbReference type="PRINTS" id="PR00477">
    <property type="entry name" value="PHGLYCKINASE"/>
</dbReference>
<evidence type="ECO:0000256" key="8">
    <source>
        <dbReference type="ARBA" id="ARBA00022741"/>
    </source>
</evidence>
<evidence type="ECO:0000256" key="6">
    <source>
        <dbReference type="ARBA" id="ARBA00022490"/>
    </source>
</evidence>
<evidence type="ECO:0000256" key="1">
    <source>
        <dbReference type="ARBA" id="ARBA00000642"/>
    </source>
</evidence>
<dbReference type="GO" id="GO:0004618">
    <property type="term" value="F:phosphoglycerate kinase activity"/>
    <property type="evidence" value="ECO:0007669"/>
    <property type="project" value="UniProtKB-EC"/>
</dbReference>
<evidence type="ECO:0000256" key="3">
    <source>
        <dbReference type="ARBA" id="ARBA00008982"/>
    </source>
</evidence>